<evidence type="ECO:0000313" key="18">
    <source>
        <dbReference type="Proteomes" id="UP000587702"/>
    </source>
</evidence>
<dbReference type="EMBL" id="JACATK010000010">
    <property type="protein sequence ID" value="NWJ29845.1"/>
    <property type="molecule type" value="Genomic_DNA"/>
</dbReference>
<evidence type="ECO:0000313" key="5">
    <source>
        <dbReference type="EMBL" id="NWJ83487.1"/>
    </source>
</evidence>
<evidence type="ECO:0000313" key="17">
    <source>
        <dbReference type="Proteomes" id="UP000575480"/>
    </source>
</evidence>
<dbReference type="Proteomes" id="UP000535457">
    <property type="component" value="Unassembled WGS sequence"/>
</dbReference>
<dbReference type="Proteomes" id="UP000559282">
    <property type="component" value="Unassembled WGS sequence"/>
</dbReference>
<name>A0A7K4NXX3_9ARCH</name>
<evidence type="ECO:0000313" key="3">
    <source>
        <dbReference type="EMBL" id="NWJ29845.1"/>
    </source>
</evidence>
<evidence type="ECO:0000313" key="4">
    <source>
        <dbReference type="EMBL" id="NWJ56714.1"/>
    </source>
</evidence>
<dbReference type="EMBL" id="JACATF010000006">
    <property type="protein sequence ID" value="NWK07278.1"/>
    <property type="molecule type" value="Genomic_DNA"/>
</dbReference>
<evidence type="ECO:0000313" key="16">
    <source>
        <dbReference type="Proteomes" id="UP000568446"/>
    </source>
</evidence>
<dbReference type="Proteomes" id="UP000520052">
    <property type="component" value="Unassembled WGS sequence"/>
</dbReference>
<evidence type="ECO:0000313" key="11">
    <source>
        <dbReference type="Proteomes" id="UP000535457"/>
    </source>
</evidence>
<evidence type="ECO:0000313" key="14">
    <source>
        <dbReference type="Proteomes" id="UP000559282"/>
    </source>
</evidence>
<dbReference type="Proteomes" id="UP000587702">
    <property type="component" value="Unassembled WGS sequence"/>
</dbReference>
<dbReference type="AlphaFoldDB" id="A0A7K4NXX3"/>
<dbReference type="EMBL" id="JACATE010000002">
    <property type="protein sequence ID" value="NWJ28113.1"/>
    <property type="molecule type" value="Genomic_DNA"/>
</dbReference>
<dbReference type="EMBL" id="JACATC010000002">
    <property type="protein sequence ID" value="NWJ83487.1"/>
    <property type="molecule type" value="Genomic_DNA"/>
</dbReference>
<dbReference type="Proteomes" id="UP000547822">
    <property type="component" value="Unassembled WGS sequence"/>
</dbReference>
<dbReference type="EMBL" id="JACATG010000001">
    <property type="protein sequence ID" value="NWK13159.1"/>
    <property type="molecule type" value="Genomic_DNA"/>
</dbReference>
<evidence type="ECO:0000313" key="1">
    <source>
        <dbReference type="EMBL" id="NWJ19718.1"/>
    </source>
</evidence>
<dbReference type="Proteomes" id="UP000568446">
    <property type="component" value="Unassembled WGS sequence"/>
</dbReference>
<evidence type="ECO:0000313" key="10">
    <source>
        <dbReference type="Proteomes" id="UP000520052"/>
    </source>
</evidence>
<evidence type="ECO:0000313" key="12">
    <source>
        <dbReference type="Proteomes" id="UP000547822"/>
    </source>
</evidence>
<reference evidence="7" key="2">
    <citation type="submission" date="2020-06" db="EMBL/GenBank/DDBJ databases">
        <authorList>
            <person name="Wang Y."/>
        </authorList>
    </citation>
    <scope>NUCLEOTIDE SEQUENCE</scope>
    <source>
        <strain evidence="3">C4</strain>
        <strain evidence="8">D1a</strain>
        <strain evidence="1">L14</strain>
        <strain evidence="4">L15a</strain>
        <strain evidence="9">L19a</strain>
        <strain evidence="7">T1C4</strain>
        <strain evidence="2">T1L11</strain>
        <strain evidence="6">T1L9</strain>
        <strain evidence="5">T3L1</strain>
    </source>
</reference>
<dbReference type="Proteomes" id="UP000575480">
    <property type="component" value="Unassembled WGS sequence"/>
</dbReference>
<dbReference type="Proteomes" id="UP000563820">
    <property type="component" value="Unassembled WGS sequence"/>
</dbReference>
<protein>
    <recommendedName>
        <fullName evidence="19">Peptidase</fullName>
    </recommendedName>
</protein>
<gene>
    <name evidence="6" type="ORF">HX840_01375</name>
    <name evidence="7" type="ORF">HX847_02490</name>
    <name evidence="2" type="ORF">HX848_01735</name>
    <name evidence="3" type="ORF">HX850_02885</name>
    <name evidence="8" type="ORF">HX852_00510</name>
    <name evidence="9" type="ORF">HX853_00730</name>
    <name evidence="5" type="ORF">HX854_01915</name>
    <name evidence="4" type="ORF">HX858_02980</name>
    <name evidence="1" type="ORF">HX860_01355</name>
</gene>
<evidence type="ECO:0000313" key="9">
    <source>
        <dbReference type="EMBL" id="NWK13159.1"/>
    </source>
</evidence>
<proteinExistence type="predicted"/>
<dbReference type="EMBL" id="JACATH010000002">
    <property type="protein sequence ID" value="NWJ56714.1"/>
    <property type="molecule type" value="Genomic_DNA"/>
</dbReference>
<organism evidence="7 14">
    <name type="scientific">Marine Group I thaumarchaeote</name>
    <dbReference type="NCBI Taxonomy" id="2511932"/>
    <lineage>
        <taxon>Archaea</taxon>
        <taxon>Nitrososphaerota</taxon>
        <taxon>Marine Group I</taxon>
    </lineage>
</organism>
<evidence type="ECO:0000313" key="8">
    <source>
        <dbReference type="EMBL" id="NWK08278.1"/>
    </source>
</evidence>
<dbReference type="Proteomes" id="UP000549797">
    <property type="component" value="Unassembled WGS sequence"/>
</dbReference>
<dbReference type="EMBL" id="JACATI010000001">
    <property type="protein sequence ID" value="NWJ19718.1"/>
    <property type="molecule type" value="Genomic_DNA"/>
</dbReference>
<evidence type="ECO:0000313" key="7">
    <source>
        <dbReference type="EMBL" id="NWK07278.1"/>
    </source>
</evidence>
<reference evidence="10 11" key="1">
    <citation type="journal article" date="2019" name="Environ. Microbiol.">
        <title>Genomics insights into ecotype formation of ammonia-oxidizing archaea in the deep ocean.</title>
        <authorList>
            <person name="Wang Y."/>
            <person name="Huang J.M."/>
            <person name="Cui G.J."/>
            <person name="Nunoura T."/>
            <person name="Takaki Y."/>
            <person name="Li W.L."/>
            <person name="Li J."/>
            <person name="Gao Z.M."/>
            <person name="Takai K."/>
            <person name="Zhang A.Q."/>
            <person name="Stepanauskas R."/>
        </authorList>
    </citation>
    <scope>NUCLEOTIDE SEQUENCE [LARGE SCALE GENOMIC DNA]</scope>
    <source>
        <strain evidence="3 16">C4</strain>
        <strain evidence="8 13">D1a</strain>
        <strain evidence="1 18">L14</strain>
        <strain evidence="4 17">L15a</strain>
        <strain evidence="9 11">L19a</strain>
        <strain evidence="7 14">T1C4</strain>
        <strain evidence="2 15">T1L11</strain>
        <strain evidence="6 12">T1L9</strain>
        <strain evidence="5 10">T3L1</strain>
    </source>
</reference>
<accession>A0A7K4NXX3</accession>
<evidence type="ECO:0008006" key="19">
    <source>
        <dbReference type="Google" id="ProtNLM"/>
    </source>
</evidence>
<evidence type="ECO:0000313" key="15">
    <source>
        <dbReference type="Proteomes" id="UP000563820"/>
    </source>
</evidence>
<sequence>MRCWIKNNTNWRSSTLISDSEFIGGIEDLIEEGLIILPPTERSSVIEQKVPNWIKNNAKWWADDLISDEDFVQLIQYLVKKGIILK</sequence>
<dbReference type="EMBL" id="JACATJ010000001">
    <property type="protein sequence ID" value="NWK08278.1"/>
    <property type="molecule type" value="Genomic_DNA"/>
</dbReference>
<evidence type="ECO:0000313" key="2">
    <source>
        <dbReference type="EMBL" id="NWJ28113.1"/>
    </source>
</evidence>
<comment type="caution">
    <text evidence="7">The sequence shown here is derived from an EMBL/GenBank/DDBJ whole genome shotgun (WGS) entry which is preliminary data.</text>
</comment>
<dbReference type="EMBL" id="JACATD010000001">
    <property type="protein sequence ID" value="NWK00555.1"/>
    <property type="molecule type" value="Genomic_DNA"/>
</dbReference>
<evidence type="ECO:0000313" key="6">
    <source>
        <dbReference type="EMBL" id="NWK00555.1"/>
    </source>
</evidence>
<evidence type="ECO:0000313" key="13">
    <source>
        <dbReference type="Proteomes" id="UP000549797"/>
    </source>
</evidence>